<name>A0A4R8SMB4_9MYCO</name>
<proteinExistence type="predicted"/>
<dbReference type="EMBL" id="PECL01000015">
    <property type="protein sequence ID" value="TDZ99715.1"/>
    <property type="molecule type" value="Genomic_DNA"/>
</dbReference>
<evidence type="ECO:0000313" key="2">
    <source>
        <dbReference type="EMBL" id="TDZ99715.1"/>
    </source>
</evidence>
<protein>
    <submittedName>
        <fullName evidence="2">Uncharacterized protein</fullName>
    </submittedName>
</protein>
<comment type="caution">
    <text evidence="2">The sequence shown here is derived from an EMBL/GenBank/DDBJ whole genome shotgun (WGS) entry which is preliminary data.</text>
</comment>
<evidence type="ECO:0000313" key="3">
    <source>
        <dbReference type="Proteomes" id="UP000294604"/>
    </source>
</evidence>
<reference evidence="2 3" key="1">
    <citation type="journal article" date="2019" name="Sci. Rep.">
        <title>Extended insight into the Mycobacterium chelonae-abscessus complex through whole genome sequencing of Mycobacterium salmoniphilum outbreak and Mycobacterium salmoniphilum-like strains.</title>
        <authorList>
            <person name="Behra P.R.K."/>
            <person name="Das S."/>
            <person name="Pettersson B.M.F."/>
            <person name="Shirreff L."/>
            <person name="DuCote T."/>
            <person name="Jacobsson K.G."/>
            <person name="Ennis D.G."/>
            <person name="Kirsebom L.A."/>
        </authorList>
    </citation>
    <scope>NUCLEOTIDE SEQUENCE [LARGE SCALE GENOMIC DNA]</scope>
    <source>
        <strain evidence="2 3">CCUG 60884</strain>
    </source>
</reference>
<organism evidence="2 3">
    <name type="scientific">Mycobacteroides salmoniphilum</name>
    <dbReference type="NCBI Taxonomy" id="404941"/>
    <lineage>
        <taxon>Bacteria</taxon>
        <taxon>Bacillati</taxon>
        <taxon>Actinomycetota</taxon>
        <taxon>Actinomycetes</taxon>
        <taxon>Mycobacteriales</taxon>
        <taxon>Mycobacteriaceae</taxon>
        <taxon>Mycobacteroides</taxon>
    </lineage>
</organism>
<dbReference type="AlphaFoldDB" id="A0A4R8SMB4"/>
<sequence>MAKASSPTLRDVSGWLADPPIDPLPDPSPGLSSPGGSATSRAEDAPGQLRAPVSPAPVDDSGAPPAPADTRPDEPASPQDCQIIRSASGRIDALAIRIAPVSDPFPTKESGELVVESDLRLFNSIVSLAVSASVNLENAREKNKFEMFKNAVIAMSTLYTERGSQDLTKPATAEWAARLAQLLDSWSKAYALILNSCYI</sequence>
<accession>A0A4R8SMB4</accession>
<feature type="region of interest" description="Disordered" evidence="1">
    <location>
        <begin position="1"/>
        <end position="80"/>
    </location>
</feature>
<dbReference type="RefSeq" id="WP_134087532.1">
    <property type="nucleotide sequence ID" value="NZ_PECL01000015.1"/>
</dbReference>
<gene>
    <name evidence="2" type="ORF">CCUG60884_04786</name>
</gene>
<evidence type="ECO:0000256" key="1">
    <source>
        <dbReference type="SAM" id="MobiDB-lite"/>
    </source>
</evidence>
<dbReference type="Proteomes" id="UP000294604">
    <property type="component" value="Unassembled WGS sequence"/>
</dbReference>